<accession>A0A0H3ZI16</accession>
<keyword evidence="2" id="KW-0614">Plasmid</keyword>
<dbReference type="AlphaFoldDB" id="A0A0H3ZI16"/>
<dbReference type="InterPro" id="IPR032557">
    <property type="entry name" value="DUF4935"/>
</dbReference>
<name>A0A0H3ZI16_ECOLX</name>
<dbReference type="EMBL" id="KR494248">
    <property type="protein sequence ID" value="AKN35530.1"/>
    <property type="molecule type" value="Genomic_DNA"/>
</dbReference>
<evidence type="ECO:0000259" key="1">
    <source>
        <dbReference type="Pfam" id="PF16289"/>
    </source>
</evidence>
<reference evidence="2" key="1">
    <citation type="journal article" date="2015" name="Antimicrob. Agents Chemother.">
        <title>Impact of ceftiofur injection on gut microbiota and Escherichia coli resistance in pigs.</title>
        <authorList>
            <person name="Fleury M.A."/>
            <person name="Mourand G."/>
            <person name="Jouy E."/>
            <person name="Touzain F."/>
            <person name="Le Devendec L."/>
            <person name="de Boisseson C."/>
            <person name="Eono F."/>
            <person name="Cariolet R."/>
            <person name="Guerin A."/>
            <person name="Le Goff O."/>
            <person name="Blanquet-Diot S."/>
            <person name="Alric M."/>
            <person name="Kempf I."/>
        </authorList>
    </citation>
    <scope>NUCLEOTIDE SEQUENCE</scope>
    <source>
        <strain evidence="2">M63</strain>
        <plasmid evidence="2">pESCR</plasmid>
    </source>
</reference>
<gene>
    <name evidence="2" type="ORF">pESCR_00024</name>
</gene>
<sequence>MLLVGYPLNCFINLFDDNLHHVFKVLIMELQTRLVFIDTSAFEKKNYQFGQHALGRLQELIEDEKIHLLITDVTRKEIDSHLKHKSEEAASMIKKMQRDAMFLRNTPDLDCHGIFTKIKGDDIYAVISEKFDDFVENGYVETIDVSTVNPQVVFDAYFNNLPPFGKESKKHEFPDAFALEAIKQVSLARGYSAYIVSDDGDMKSLCEKEDNFIHLENVDDLIDLIVRSDKAYEEPAKFADEIFEQLLEQIKADALQALEDGEFNYENADPFDETINSIEINSVNVGKKNLQNVDAEWAEYEVEFEVVVTADYRFSDYDRSPWDPEDKQYVFVLSNESTVKHKETYTAHITLAYTDGLKANAYIEEFYFQDTYFELTDNDSEVISFKELDINGE</sequence>
<geneLocation type="plasmid" evidence="2">
    <name>pESCR</name>
</geneLocation>
<evidence type="ECO:0000313" key="2">
    <source>
        <dbReference type="EMBL" id="AKN35530.1"/>
    </source>
</evidence>
<dbReference type="Pfam" id="PF16289">
    <property type="entry name" value="PIN_12"/>
    <property type="match status" value="1"/>
</dbReference>
<organism evidence="2">
    <name type="scientific">Escherichia coli</name>
    <dbReference type="NCBI Taxonomy" id="562"/>
    <lineage>
        <taxon>Bacteria</taxon>
        <taxon>Pseudomonadati</taxon>
        <taxon>Pseudomonadota</taxon>
        <taxon>Gammaproteobacteria</taxon>
        <taxon>Enterobacterales</taxon>
        <taxon>Enterobacteriaceae</taxon>
        <taxon>Escherichia</taxon>
    </lineage>
</organism>
<feature type="domain" description="DUF4935" evidence="1">
    <location>
        <begin position="35"/>
        <end position="202"/>
    </location>
</feature>
<dbReference type="RefSeq" id="WP_001459671.1">
    <property type="nucleotide sequence ID" value="NZ_MN219406.1"/>
</dbReference>
<proteinExistence type="predicted"/>
<protein>
    <recommendedName>
        <fullName evidence="1">DUF4935 domain-containing protein</fullName>
    </recommendedName>
</protein>